<evidence type="ECO:0000313" key="12">
    <source>
        <dbReference type="EMBL" id="ODS10684.1"/>
    </source>
</evidence>
<evidence type="ECO:0000259" key="11">
    <source>
        <dbReference type="Pfam" id="PF04287"/>
    </source>
</evidence>
<gene>
    <name evidence="12" type="primary">truC</name>
    <name evidence="12" type="ORF">VSF3289_00944</name>
</gene>
<evidence type="ECO:0000256" key="4">
    <source>
        <dbReference type="ARBA" id="ARBA00037670"/>
    </source>
</evidence>
<dbReference type="PATRIC" id="fig|45658.8.peg.932"/>
<evidence type="ECO:0000256" key="8">
    <source>
        <dbReference type="ARBA" id="ARBA00041975"/>
    </source>
</evidence>
<evidence type="ECO:0000256" key="3">
    <source>
        <dbReference type="ARBA" id="ARBA00036607"/>
    </source>
</evidence>
<dbReference type="AlphaFoldDB" id="A0A1E3WLN9"/>
<proteinExistence type="predicted"/>
<dbReference type="EC" id="5.4.99.26" evidence="5"/>
<dbReference type="CDD" id="cd02563">
    <property type="entry name" value="PseudoU_synth_TruC"/>
    <property type="match status" value="1"/>
</dbReference>
<comment type="catalytic activity">
    <reaction evidence="3">
        <text>uridine(65) in tRNA = pseudouridine(65) in tRNA</text>
        <dbReference type="Rhea" id="RHEA:42536"/>
        <dbReference type="Rhea" id="RHEA-COMP:10103"/>
        <dbReference type="Rhea" id="RHEA-COMP:10104"/>
        <dbReference type="ChEBI" id="CHEBI:65314"/>
        <dbReference type="ChEBI" id="CHEBI:65315"/>
        <dbReference type="EC" id="5.4.99.26"/>
    </reaction>
</comment>
<organism evidence="12 13">
    <name type="scientific">Vibrio scophthalmi</name>
    <dbReference type="NCBI Taxonomy" id="45658"/>
    <lineage>
        <taxon>Bacteria</taxon>
        <taxon>Pseudomonadati</taxon>
        <taxon>Pseudomonadota</taxon>
        <taxon>Gammaproteobacteria</taxon>
        <taxon>Vibrionales</taxon>
        <taxon>Vibrionaceae</taxon>
        <taxon>Vibrio</taxon>
    </lineage>
</organism>
<dbReference type="PANTHER" id="PTHR21600">
    <property type="entry name" value="MITOCHONDRIAL RNA PSEUDOURIDINE SYNTHASE"/>
    <property type="match status" value="1"/>
</dbReference>
<dbReference type="Pfam" id="PF04287">
    <property type="entry name" value="DUF446"/>
    <property type="match status" value="1"/>
</dbReference>
<protein>
    <recommendedName>
        <fullName evidence="6">tRNA pseudouridine synthase C</fullName>
        <ecNumber evidence="5">5.4.99.26</ecNumber>
    </recommendedName>
    <alternativeName>
        <fullName evidence="8">tRNA pseudouridine(65) synthase</fullName>
    </alternativeName>
    <alternativeName>
        <fullName evidence="9">tRNA pseudouridylate synthase C</fullName>
    </alternativeName>
    <alternativeName>
        <fullName evidence="7">tRNA-uridine isomerase C</fullName>
    </alternativeName>
</protein>
<dbReference type="GO" id="GO:0000455">
    <property type="term" value="P:enzyme-directed rRNA pseudouridine synthesis"/>
    <property type="evidence" value="ECO:0007669"/>
    <property type="project" value="TreeGrafter"/>
</dbReference>
<keyword evidence="1" id="KW-0819">tRNA processing</keyword>
<dbReference type="GO" id="GO:0160149">
    <property type="term" value="F:tRNA pseudouridine(65) synthase activity"/>
    <property type="evidence" value="ECO:0007669"/>
    <property type="project" value="UniProtKB-EC"/>
</dbReference>
<dbReference type="EMBL" id="MDCJ01000002">
    <property type="protein sequence ID" value="ODS10684.1"/>
    <property type="molecule type" value="Genomic_DNA"/>
</dbReference>
<dbReference type="InterPro" id="IPR020103">
    <property type="entry name" value="PsdUridine_synth_cat_dom_sf"/>
</dbReference>
<dbReference type="PROSITE" id="PS01129">
    <property type="entry name" value="PSI_RLU"/>
    <property type="match status" value="1"/>
</dbReference>
<dbReference type="InterPro" id="IPR006224">
    <property type="entry name" value="PsdUridine_synth_RluA-like_CS"/>
</dbReference>
<comment type="caution">
    <text evidence="12">The sequence shown here is derived from an EMBL/GenBank/DDBJ whole genome shotgun (WGS) entry which is preliminary data.</text>
</comment>
<accession>A0A1E3WLN9</accession>
<evidence type="ECO:0000259" key="10">
    <source>
        <dbReference type="Pfam" id="PF00849"/>
    </source>
</evidence>
<evidence type="ECO:0000256" key="1">
    <source>
        <dbReference type="ARBA" id="ARBA00022694"/>
    </source>
</evidence>
<dbReference type="InterPro" id="IPR050188">
    <property type="entry name" value="RluA_PseudoU_synthase"/>
</dbReference>
<dbReference type="GO" id="GO:0008033">
    <property type="term" value="P:tRNA processing"/>
    <property type="evidence" value="ECO:0007669"/>
    <property type="project" value="UniProtKB-KW"/>
</dbReference>
<evidence type="ECO:0000256" key="2">
    <source>
        <dbReference type="ARBA" id="ARBA00023235"/>
    </source>
</evidence>
<dbReference type="Gene3D" id="3.30.2350.10">
    <property type="entry name" value="Pseudouridine synthase"/>
    <property type="match status" value="1"/>
</dbReference>
<evidence type="ECO:0000256" key="5">
    <source>
        <dbReference type="ARBA" id="ARBA00038943"/>
    </source>
</evidence>
<dbReference type="InterPro" id="IPR023376">
    <property type="entry name" value="YqcC-like_dom"/>
</dbReference>
<reference evidence="12 13" key="1">
    <citation type="submission" date="2016-08" db="EMBL/GenBank/DDBJ databases">
        <title>Genome sequencing of Vibrio scophthalmi strain FP3289, an isolated from Paralichthys olivaceus.</title>
        <authorList>
            <person name="Han H.-J."/>
        </authorList>
    </citation>
    <scope>NUCLEOTIDE SEQUENCE [LARGE SCALE GENOMIC DNA]</scope>
    <source>
        <strain evidence="12 13">FP3289</strain>
    </source>
</reference>
<comment type="function">
    <text evidence="4">Responsible for synthesis of pseudouridine from uracil-65 in transfer RNAs.</text>
</comment>
<dbReference type="InterPro" id="IPR036814">
    <property type="entry name" value="YqcC-like_sf"/>
</dbReference>
<dbReference type="OrthoDB" id="9785808at2"/>
<dbReference type="Proteomes" id="UP000095131">
    <property type="component" value="Unassembled WGS sequence"/>
</dbReference>
<dbReference type="GO" id="GO:0003723">
    <property type="term" value="F:RNA binding"/>
    <property type="evidence" value="ECO:0007669"/>
    <property type="project" value="InterPro"/>
</dbReference>
<sequence length="348" mass="40168">MKQDIPLLALLDELELQMRALGCWQHEMPSSQALASIEPFAIDTLEPQQWLQWVFLPKIRAMINAQQPLPSGFSMAAYFEQSWQQQAQFSALIAVIRRIDQEVAEMLEIVYQDEYFIAINKPAGMLVHRSWLDKHETQFAMQTLRDQIGQHVFPLHRLDRPTSGVLVFGLSSEIAAKMMPIFANHEMKKTYHAVVRGWIEEGGRLDYALKVDLDKIADKFAKQDQEAQEAITDYLPLAKVEVPHCTGKFPTTRYSMVELSPLTGRKHQLRRHMAHLRHPIVGDTTHGEGRHNRLFNNVYDSHRLLLHASSLEFIHPYTQQKIVISAGFDDTWLKLCDEFEWPVPNHKA</sequence>
<evidence type="ECO:0000256" key="6">
    <source>
        <dbReference type="ARBA" id="ARBA00040675"/>
    </source>
</evidence>
<dbReference type="Pfam" id="PF00849">
    <property type="entry name" value="PseudoU_synth_2"/>
    <property type="match status" value="1"/>
</dbReference>
<dbReference type="SUPFAM" id="SSF55120">
    <property type="entry name" value="Pseudouridine synthase"/>
    <property type="match status" value="1"/>
</dbReference>
<dbReference type="Gene3D" id="1.20.1440.40">
    <property type="entry name" value="YqcC-like"/>
    <property type="match status" value="1"/>
</dbReference>
<dbReference type="InterPro" id="IPR006145">
    <property type="entry name" value="PsdUridine_synth_RsuA/RluA"/>
</dbReference>
<feature type="domain" description="YqcC-like" evidence="11">
    <location>
        <begin position="9"/>
        <end position="101"/>
    </location>
</feature>
<name>A0A1E3WLN9_9VIBR</name>
<feature type="domain" description="Pseudouridine synthase RsuA/RluA-like" evidence="10">
    <location>
        <begin position="115"/>
        <end position="275"/>
    </location>
</feature>
<evidence type="ECO:0000256" key="9">
    <source>
        <dbReference type="ARBA" id="ARBA00043049"/>
    </source>
</evidence>
<keyword evidence="2 12" id="KW-0413">Isomerase</keyword>
<evidence type="ECO:0000313" key="13">
    <source>
        <dbReference type="Proteomes" id="UP000095131"/>
    </source>
</evidence>
<dbReference type="PANTHER" id="PTHR21600:SF56">
    <property type="entry name" value="TRNA PSEUDOURIDINE SYNTHASE C"/>
    <property type="match status" value="1"/>
</dbReference>
<evidence type="ECO:0000256" key="7">
    <source>
        <dbReference type="ARBA" id="ARBA00041803"/>
    </source>
</evidence>
<dbReference type="NCBIfam" id="NF008321">
    <property type="entry name" value="PRK11112.1"/>
    <property type="match status" value="1"/>
</dbReference>
<dbReference type="SUPFAM" id="SSF158452">
    <property type="entry name" value="YqcC-like"/>
    <property type="match status" value="1"/>
</dbReference>